<organism evidence="1 2">
    <name type="scientific">Chitinivibrio alkaliphilus ACht1</name>
    <dbReference type="NCBI Taxonomy" id="1313304"/>
    <lineage>
        <taxon>Bacteria</taxon>
        <taxon>Pseudomonadati</taxon>
        <taxon>Fibrobacterota</taxon>
        <taxon>Chitinivibrionia</taxon>
        <taxon>Chitinivibrionales</taxon>
        <taxon>Chitinivibrionaceae</taxon>
        <taxon>Chitinivibrio</taxon>
    </lineage>
</organism>
<dbReference type="Proteomes" id="UP000017148">
    <property type="component" value="Unassembled WGS sequence"/>
</dbReference>
<reference evidence="1 2" key="1">
    <citation type="journal article" date="2013" name="Environ. Microbiol.">
        <title>Genome analysis of Chitinivibrio alkaliphilus gen. nov., sp. nov., a novel extremely haloalkaliphilic anaerobic chitinolytic bacterium from the candidate phylum Termite Group 3.</title>
        <authorList>
            <person name="Sorokin D.Y."/>
            <person name="Gumerov V.M."/>
            <person name="Rakitin A.L."/>
            <person name="Beletsky A.V."/>
            <person name="Damste J.S."/>
            <person name="Muyzer G."/>
            <person name="Mardanov A.V."/>
            <person name="Ravin N.V."/>
        </authorList>
    </citation>
    <scope>NUCLEOTIDE SEQUENCE [LARGE SCALE GENOMIC DNA]</scope>
    <source>
        <strain evidence="1 2">ACht1</strain>
    </source>
</reference>
<proteinExistence type="predicted"/>
<evidence type="ECO:0000313" key="2">
    <source>
        <dbReference type="Proteomes" id="UP000017148"/>
    </source>
</evidence>
<sequence>MDKIKNELIRKARDRYENIFPCGGTQNLLECFTIENGQMYFWFNTPDNSTHALYTDLA</sequence>
<dbReference type="RefSeq" id="WP_022636410.1">
    <property type="nucleotide sequence ID" value="NZ_ASJR01000006.1"/>
</dbReference>
<dbReference type="EMBL" id="ASJR01000006">
    <property type="protein sequence ID" value="ERP32179.1"/>
    <property type="molecule type" value="Genomic_DNA"/>
</dbReference>
<keyword evidence="2" id="KW-1185">Reference proteome</keyword>
<dbReference type="STRING" id="1313304.CALK_0909"/>
<gene>
    <name evidence="1" type="ORF">CALK_0909</name>
</gene>
<accession>U7D6N4</accession>
<dbReference type="AlphaFoldDB" id="U7D6N4"/>
<protein>
    <submittedName>
        <fullName evidence="1">Uncharacterized protein</fullName>
    </submittedName>
</protein>
<name>U7D6N4_9BACT</name>
<evidence type="ECO:0000313" key="1">
    <source>
        <dbReference type="EMBL" id="ERP32179.1"/>
    </source>
</evidence>
<comment type="caution">
    <text evidence="1">The sequence shown here is derived from an EMBL/GenBank/DDBJ whole genome shotgun (WGS) entry which is preliminary data.</text>
</comment>